<dbReference type="Pfam" id="PF00565">
    <property type="entry name" value="SNase"/>
    <property type="match status" value="3"/>
</dbReference>
<dbReference type="InterPro" id="IPR002999">
    <property type="entry name" value="Tudor"/>
</dbReference>
<dbReference type="PROSITE" id="PS50830">
    <property type="entry name" value="TNASE_3"/>
    <property type="match status" value="4"/>
</dbReference>
<keyword evidence="5" id="KW-0597">Phosphoprotein</keyword>
<dbReference type="GO" id="GO:0003723">
    <property type="term" value="F:RNA binding"/>
    <property type="evidence" value="ECO:0007669"/>
    <property type="project" value="UniProtKB-UniRule"/>
</dbReference>
<dbReference type="GO" id="GO:0006402">
    <property type="term" value="P:mRNA catabolic process"/>
    <property type="evidence" value="ECO:0007669"/>
    <property type="project" value="UniProtKB-UniRule"/>
</dbReference>
<dbReference type="SMART" id="SM00333">
    <property type="entry name" value="TUDOR"/>
    <property type="match status" value="1"/>
</dbReference>
<evidence type="ECO:0000256" key="3">
    <source>
        <dbReference type="ARBA" id="ARBA00014651"/>
    </source>
</evidence>
<evidence type="ECO:0000259" key="10">
    <source>
        <dbReference type="PROSITE" id="PS50830"/>
    </source>
</evidence>
<dbReference type="SUPFAM" id="SSF50199">
    <property type="entry name" value="Staphylococcal nuclease"/>
    <property type="match status" value="5"/>
</dbReference>
<dbReference type="Pfam" id="PF00567">
    <property type="entry name" value="TUDOR"/>
    <property type="match status" value="1"/>
</dbReference>
<dbReference type="GO" id="GO:0005829">
    <property type="term" value="C:cytosol"/>
    <property type="evidence" value="ECO:0007669"/>
    <property type="project" value="UniProtKB-UniRule"/>
</dbReference>
<evidence type="ECO:0000313" key="12">
    <source>
        <dbReference type="Proteomes" id="UP000240883"/>
    </source>
</evidence>
<evidence type="ECO:0000256" key="2">
    <source>
        <dbReference type="ARBA" id="ARBA00013404"/>
    </source>
</evidence>
<sequence length="882" mass="98011">MALLEAKVKSVLSGDTVILHNLNNPKQERTLSLAFVSAPRLKREGDEQFAFESRDFLRKLLVGKVVQFRVLYKIPTGANREYGIVALPNRTQLPDLAVAEGWVKLRDDAGRKDDSDEAASLLEKLQALEARARADSKGVWAETGGRINSAFELSDPKQFVDDHKGEDLSAIVEKVLAGDRLIVRILLSPTEHVQTMALIAGIRAPATKRVNPSDGKEQPAELFGDESHQFVETRLLQRTVLLNVLGVSPNGQLVATVKHPVNGSIAPFILQSGLARCTDHHTTMLGQEMGVLRRAEKTARDGKVGVYQGHTAQKTAANELEAVVSRIQSADTIYVRNKNGAEKRINLSSVRQPKPTDPKQAPWVPEAKEFLRKKLIGKHVKFHIDGKRPATEGYDEREMATVTYQGKNIGLLLVENGMASVIRHRQDDTDRSPIYDDLLLAEQEAQEAQKGLWSPKAPSTKQYVDYSESLEKAKRQLTLLSRQRKVPAIVDFVKSGSRFTVLVPRENAKLTFVLSGIRAPRSARNPTDKGEPFGQEAHDFANRRCQQRDVEIDVEDCDKMGGFIGTLYINRENFAKSLLEEGLASVHAYSAEKSGNANELFAAEQKAKDARKGLWHDYDPSQDEEAEPTAAAESTPQNGDAIERRKDYRDVVVTHIDESGKLKLQQVGTGTAALTELMSAFRSFHLNPTNNQGLPGPPKAGDFVAAKFTADDEWYRARVRRNDREAQKAEVVYIDYGNSETVPWSRLRPLSQPQFSPQSKLKAQAVDAQLSFIQLPGNPEYLADAVHVISQETAERQLVANVDQVEKDGTLWVTLFDPNKSKTGDESINAEVVSEGLAMVPKKLKAWERGANDILSALTKRQTVAKEERRGMWEYGDLTEDD</sequence>
<evidence type="ECO:0000256" key="6">
    <source>
        <dbReference type="ARBA" id="ARBA00022737"/>
    </source>
</evidence>
<dbReference type="PANTHER" id="PTHR12302:SF2">
    <property type="entry name" value="STAPHYLOCOCCAL NUCLEASE DOMAIN-CONTAINING PROTEIN 1"/>
    <property type="match status" value="1"/>
</dbReference>
<keyword evidence="4 7" id="KW-0963">Cytoplasm</keyword>
<dbReference type="GO" id="GO:0031332">
    <property type="term" value="C:RNAi effector complex"/>
    <property type="evidence" value="ECO:0007669"/>
    <property type="project" value="InterPro"/>
</dbReference>
<dbReference type="SUPFAM" id="SSF63748">
    <property type="entry name" value="Tudor/PWWP/MBT"/>
    <property type="match status" value="1"/>
</dbReference>
<name>A0A2T2P3Z2_CORCC</name>
<dbReference type="Gene3D" id="2.40.50.90">
    <property type="match status" value="5"/>
</dbReference>
<evidence type="ECO:0000256" key="5">
    <source>
        <dbReference type="ARBA" id="ARBA00022553"/>
    </source>
</evidence>
<gene>
    <name evidence="11" type="ORF">BS50DRAFT_249723</name>
</gene>
<dbReference type="GO" id="GO:0031047">
    <property type="term" value="P:regulatory ncRNA-mediated gene silencing"/>
    <property type="evidence" value="ECO:0007669"/>
    <property type="project" value="UniProtKB-UniRule"/>
</dbReference>
<evidence type="ECO:0000256" key="4">
    <source>
        <dbReference type="ARBA" id="ARBA00022490"/>
    </source>
</evidence>
<keyword evidence="12" id="KW-1185">Reference proteome</keyword>
<feature type="region of interest" description="Disordered" evidence="8">
    <location>
        <begin position="615"/>
        <end position="645"/>
    </location>
</feature>
<protein>
    <recommendedName>
        <fullName evidence="2">Probable endonuclease LCL3</fullName>
    </recommendedName>
    <alternativeName>
        <fullName evidence="3">Probable endonuclease lcl3</fullName>
    </alternativeName>
</protein>
<feature type="domain" description="TNase-like" evidence="10">
    <location>
        <begin position="2"/>
        <end position="142"/>
    </location>
</feature>
<dbReference type="EMBL" id="KZ678130">
    <property type="protein sequence ID" value="PSN72359.1"/>
    <property type="molecule type" value="Genomic_DNA"/>
</dbReference>
<dbReference type="CDD" id="cd00175">
    <property type="entry name" value="SNc"/>
    <property type="match status" value="2"/>
</dbReference>
<dbReference type="AlphaFoldDB" id="A0A2T2P3Z2"/>
<keyword evidence="6" id="KW-0677">Repeat</keyword>
<organism evidence="11 12">
    <name type="scientific">Corynespora cassiicola Philippines</name>
    <dbReference type="NCBI Taxonomy" id="1448308"/>
    <lineage>
        <taxon>Eukaryota</taxon>
        <taxon>Fungi</taxon>
        <taxon>Dikarya</taxon>
        <taxon>Ascomycota</taxon>
        <taxon>Pezizomycotina</taxon>
        <taxon>Dothideomycetes</taxon>
        <taxon>Pleosporomycetidae</taxon>
        <taxon>Pleosporales</taxon>
        <taxon>Corynesporascaceae</taxon>
        <taxon>Corynespora</taxon>
    </lineage>
</organism>
<accession>A0A2T2P3Z2</accession>
<dbReference type="Proteomes" id="UP000240883">
    <property type="component" value="Unassembled WGS sequence"/>
</dbReference>
<evidence type="ECO:0000256" key="1">
    <source>
        <dbReference type="ARBA" id="ARBA00004496"/>
    </source>
</evidence>
<dbReference type="PANTHER" id="PTHR12302">
    <property type="entry name" value="EBNA2 BINDING PROTEIN P100"/>
    <property type="match status" value="1"/>
</dbReference>
<dbReference type="GO" id="GO:0004518">
    <property type="term" value="F:nuclease activity"/>
    <property type="evidence" value="ECO:0007669"/>
    <property type="project" value="TreeGrafter"/>
</dbReference>
<dbReference type="FunFam" id="2.40.50.90:FF:000010">
    <property type="entry name" value="Ribonuclease"/>
    <property type="match status" value="1"/>
</dbReference>
<dbReference type="Gene3D" id="2.30.30.140">
    <property type="match status" value="1"/>
</dbReference>
<proteinExistence type="predicted"/>
<dbReference type="FunFam" id="2.30.30.140:FF:000018">
    <property type="entry name" value="Serine/threonine-protein kinase 31"/>
    <property type="match status" value="1"/>
</dbReference>
<dbReference type="InterPro" id="IPR016071">
    <property type="entry name" value="Staphylococal_nuclease_OB-fold"/>
</dbReference>
<dbReference type="FunFam" id="2.40.50.90:FF:000030">
    <property type="entry name" value="Transcription factor (Snd1/p100), putative"/>
    <property type="match status" value="1"/>
</dbReference>
<dbReference type="FunFam" id="2.40.50.90:FF:000001">
    <property type="entry name" value="Staphylococcal nuclease domain-containing protein"/>
    <property type="match status" value="1"/>
</dbReference>
<evidence type="ECO:0000256" key="7">
    <source>
        <dbReference type="PIRNR" id="PIRNR017179"/>
    </source>
</evidence>
<evidence type="ECO:0000313" key="11">
    <source>
        <dbReference type="EMBL" id="PSN72359.1"/>
    </source>
</evidence>
<dbReference type="PIRSF" id="PIRSF017179">
    <property type="entry name" value="RISC-Tudor-SN"/>
    <property type="match status" value="1"/>
</dbReference>
<evidence type="ECO:0000259" key="9">
    <source>
        <dbReference type="PROSITE" id="PS50304"/>
    </source>
</evidence>
<dbReference type="InterPro" id="IPR016685">
    <property type="entry name" value="Silence_cplx_Nase-comp_TudorSN"/>
</dbReference>
<dbReference type="STRING" id="1448308.A0A2T2P3Z2"/>
<dbReference type="OrthoDB" id="10023235at2759"/>
<dbReference type="SMART" id="SM00318">
    <property type="entry name" value="SNc"/>
    <property type="match status" value="4"/>
</dbReference>
<comment type="subcellular location">
    <subcellularLocation>
        <location evidence="1 7">Cytoplasm</location>
    </subcellularLocation>
</comment>
<dbReference type="GO" id="GO:0005634">
    <property type="term" value="C:nucleus"/>
    <property type="evidence" value="ECO:0007669"/>
    <property type="project" value="TreeGrafter"/>
</dbReference>
<feature type="domain" description="Tudor" evidence="9">
    <location>
        <begin position="697"/>
        <end position="757"/>
    </location>
</feature>
<feature type="domain" description="TNase-like" evidence="10">
    <location>
        <begin position="484"/>
        <end position="617"/>
    </location>
</feature>
<feature type="domain" description="TNase-like" evidence="10">
    <location>
        <begin position="166"/>
        <end position="309"/>
    </location>
</feature>
<dbReference type="FunFam" id="2.40.50.90:FF:000019">
    <property type="entry name" value="Transcription factor (Snd1/p100), putative"/>
    <property type="match status" value="1"/>
</dbReference>
<dbReference type="PROSITE" id="PS50304">
    <property type="entry name" value="TUDOR"/>
    <property type="match status" value="1"/>
</dbReference>
<reference evidence="11 12" key="1">
    <citation type="journal article" date="2018" name="Front. Microbiol.">
        <title>Genome-Wide Analysis of Corynespora cassiicola Leaf Fall Disease Putative Effectors.</title>
        <authorList>
            <person name="Lopez D."/>
            <person name="Ribeiro S."/>
            <person name="Label P."/>
            <person name="Fumanal B."/>
            <person name="Venisse J.S."/>
            <person name="Kohler A."/>
            <person name="de Oliveira R.R."/>
            <person name="Labutti K."/>
            <person name="Lipzen A."/>
            <person name="Lail K."/>
            <person name="Bauer D."/>
            <person name="Ohm R.A."/>
            <person name="Barry K.W."/>
            <person name="Spatafora J."/>
            <person name="Grigoriev I.V."/>
            <person name="Martin F.M."/>
            <person name="Pujade-Renaud V."/>
        </authorList>
    </citation>
    <scope>NUCLEOTIDE SEQUENCE [LARGE SCALE GENOMIC DNA]</scope>
    <source>
        <strain evidence="11 12">Philippines</strain>
    </source>
</reference>
<dbReference type="InterPro" id="IPR035437">
    <property type="entry name" value="SNase_OB-fold_sf"/>
</dbReference>
<feature type="domain" description="TNase-like" evidence="10">
    <location>
        <begin position="318"/>
        <end position="455"/>
    </location>
</feature>
<evidence type="ECO:0000256" key="8">
    <source>
        <dbReference type="SAM" id="MobiDB-lite"/>
    </source>
</evidence>